<sequence length="151" mass="17808">MQRHSSIIPLSRDHHTGLLCCWKLRQGIRKSIKAERMAAYLLYFWNTHLVKHFKEEESLLFNTTDDPLCTQAVLQHEEFQTLVGKIQSTAITEEIAQFADLLEHHIRFEERVVFPHLEKSFNQEKLASLGKRIEDLHAQPVPDDFPDEFWK</sequence>
<dbReference type="InterPro" id="IPR012312">
    <property type="entry name" value="Hemerythrin-like"/>
</dbReference>
<dbReference type="Pfam" id="PF01814">
    <property type="entry name" value="Hemerythrin"/>
    <property type="match status" value="1"/>
</dbReference>
<evidence type="ECO:0000313" key="5">
    <source>
        <dbReference type="EMBL" id="WQD40248.1"/>
    </source>
</evidence>
<keyword evidence="3" id="KW-0408">Iron</keyword>
<dbReference type="Gene3D" id="1.20.120.520">
    <property type="entry name" value="nmb1532 protein domain like"/>
    <property type="match status" value="1"/>
</dbReference>
<evidence type="ECO:0000313" key="6">
    <source>
        <dbReference type="Proteomes" id="UP001325680"/>
    </source>
</evidence>
<dbReference type="SUPFAM" id="SSF47188">
    <property type="entry name" value="Hemerythrin-like"/>
    <property type="match status" value="1"/>
</dbReference>
<keyword evidence="6" id="KW-1185">Reference proteome</keyword>
<organism evidence="5 6">
    <name type="scientific">Niabella yanshanensis</name>
    <dbReference type="NCBI Taxonomy" id="577386"/>
    <lineage>
        <taxon>Bacteria</taxon>
        <taxon>Pseudomonadati</taxon>
        <taxon>Bacteroidota</taxon>
        <taxon>Chitinophagia</taxon>
        <taxon>Chitinophagales</taxon>
        <taxon>Chitinophagaceae</taxon>
        <taxon>Niabella</taxon>
    </lineage>
</organism>
<proteinExistence type="inferred from homology"/>
<dbReference type="InterPro" id="IPR035938">
    <property type="entry name" value="Hemerythrin-like_sf"/>
</dbReference>
<evidence type="ECO:0000259" key="4">
    <source>
        <dbReference type="Pfam" id="PF01814"/>
    </source>
</evidence>
<dbReference type="Proteomes" id="UP001325680">
    <property type="component" value="Chromosome"/>
</dbReference>
<dbReference type="EMBL" id="CP139960">
    <property type="protein sequence ID" value="WQD40248.1"/>
    <property type="molecule type" value="Genomic_DNA"/>
</dbReference>
<name>A0ABZ0WAD0_9BACT</name>
<evidence type="ECO:0000256" key="2">
    <source>
        <dbReference type="ARBA" id="ARBA00022723"/>
    </source>
</evidence>
<evidence type="ECO:0000256" key="3">
    <source>
        <dbReference type="ARBA" id="ARBA00023004"/>
    </source>
</evidence>
<dbReference type="RefSeq" id="WP_162817768.1">
    <property type="nucleotide sequence ID" value="NZ_CP139960.1"/>
</dbReference>
<comment type="similarity">
    <text evidence="1">Belongs to the hemerythrin family.</text>
</comment>
<gene>
    <name evidence="5" type="ORF">U0035_08835</name>
</gene>
<keyword evidence="2" id="KW-0479">Metal-binding</keyword>
<evidence type="ECO:0000256" key="1">
    <source>
        <dbReference type="ARBA" id="ARBA00010587"/>
    </source>
</evidence>
<reference evidence="5 6" key="1">
    <citation type="submission" date="2023-12" db="EMBL/GenBank/DDBJ databases">
        <title>Genome sequencing and assembly of bacterial species from a model synthetic community.</title>
        <authorList>
            <person name="Hogle S.L."/>
        </authorList>
    </citation>
    <scope>NUCLEOTIDE SEQUENCE [LARGE SCALE GENOMIC DNA]</scope>
    <source>
        <strain evidence="5 6">HAMBI_3031</strain>
    </source>
</reference>
<accession>A0ABZ0WAD0</accession>
<feature type="domain" description="Hemerythrin-like" evidence="4">
    <location>
        <begin position="39"/>
        <end position="117"/>
    </location>
</feature>
<protein>
    <recommendedName>
        <fullName evidence="4">Hemerythrin-like domain-containing protein</fullName>
    </recommendedName>
</protein>